<dbReference type="EMBL" id="RBNI01004698">
    <property type="protein sequence ID" value="RUP47307.1"/>
    <property type="molecule type" value="Genomic_DNA"/>
</dbReference>
<dbReference type="PANTHER" id="PTHR43092:SF2">
    <property type="entry name" value="HERCYNYLCYSTEINE SULFOXIDE LYASE"/>
    <property type="match status" value="1"/>
</dbReference>
<dbReference type="Gene3D" id="3.40.640.10">
    <property type="entry name" value="Type I PLP-dependent aspartate aminotransferase-like (Major domain)"/>
    <property type="match status" value="1"/>
</dbReference>
<dbReference type="OrthoDB" id="5978656at2759"/>
<gene>
    <name evidence="3" type="ORF">BC936DRAFT_145876</name>
</gene>
<dbReference type="PANTHER" id="PTHR43092">
    <property type="entry name" value="L-CYSTEINE DESULFHYDRASE"/>
    <property type="match status" value="1"/>
</dbReference>
<protein>
    <submittedName>
        <fullName evidence="3">Pyridoxal phosphate-dependent transferase</fullName>
    </submittedName>
</protein>
<reference evidence="3 4" key="1">
    <citation type="journal article" date="2018" name="New Phytol.">
        <title>Phylogenomics of Endogonaceae and evolution of mycorrhizas within Mucoromycota.</title>
        <authorList>
            <person name="Chang Y."/>
            <person name="Desiro A."/>
            <person name="Na H."/>
            <person name="Sandor L."/>
            <person name="Lipzen A."/>
            <person name="Clum A."/>
            <person name="Barry K."/>
            <person name="Grigoriev I.V."/>
            <person name="Martin F.M."/>
            <person name="Stajich J.E."/>
            <person name="Smith M.E."/>
            <person name="Bonito G."/>
            <person name="Spatafora J.W."/>
        </authorList>
    </citation>
    <scope>NUCLEOTIDE SEQUENCE [LARGE SCALE GENOMIC DNA]</scope>
    <source>
        <strain evidence="3 4">GMNB39</strain>
    </source>
</reference>
<dbReference type="Proteomes" id="UP000268093">
    <property type="component" value="Unassembled WGS sequence"/>
</dbReference>
<keyword evidence="4" id="KW-1185">Reference proteome</keyword>
<comment type="caution">
    <text evidence="3">The sequence shown here is derived from an EMBL/GenBank/DDBJ whole genome shotgun (WGS) entry which is preliminary data.</text>
</comment>
<keyword evidence="1" id="KW-0663">Pyridoxal phosphate</keyword>
<dbReference type="InterPro" id="IPR015424">
    <property type="entry name" value="PyrdxlP-dep_Trfase"/>
</dbReference>
<dbReference type="AlphaFoldDB" id="A0A433D8U8"/>
<dbReference type="Pfam" id="PF00266">
    <property type="entry name" value="Aminotran_5"/>
    <property type="match status" value="1"/>
</dbReference>
<proteinExistence type="predicted"/>
<dbReference type="InterPro" id="IPR000192">
    <property type="entry name" value="Aminotrans_V_dom"/>
</dbReference>
<evidence type="ECO:0000259" key="2">
    <source>
        <dbReference type="Pfam" id="PF00266"/>
    </source>
</evidence>
<accession>A0A433D8U8</accession>
<dbReference type="GO" id="GO:0016740">
    <property type="term" value="F:transferase activity"/>
    <property type="evidence" value="ECO:0007669"/>
    <property type="project" value="UniProtKB-KW"/>
</dbReference>
<dbReference type="InterPro" id="IPR015421">
    <property type="entry name" value="PyrdxlP-dep_Trfase_major"/>
</dbReference>
<evidence type="ECO:0000256" key="1">
    <source>
        <dbReference type="ARBA" id="ARBA00022898"/>
    </source>
</evidence>
<feature type="domain" description="Aminotransferase class V" evidence="2">
    <location>
        <begin position="40"/>
        <end position="268"/>
    </location>
</feature>
<keyword evidence="3" id="KW-0808">Transferase</keyword>
<dbReference type="SUPFAM" id="SSF53383">
    <property type="entry name" value="PLP-dependent transferases"/>
    <property type="match status" value="1"/>
</dbReference>
<evidence type="ECO:0000313" key="4">
    <source>
        <dbReference type="Proteomes" id="UP000268093"/>
    </source>
</evidence>
<organism evidence="3 4">
    <name type="scientific">Jimgerdemannia flammicorona</name>
    <dbReference type="NCBI Taxonomy" id="994334"/>
    <lineage>
        <taxon>Eukaryota</taxon>
        <taxon>Fungi</taxon>
        <taxon>Fungi incertae sedis</taxon>
        <taxon>Mucoromycota</taxon>
        <taxon>Mucoromycotina</taxon>
        <taxon>Endogonomycetes</taxon>
        <taxon>Endogonales</taxon>
        <taxon>Endogonaceae</taxon>
        <taxon>Jimgerdemannia</taxon>
    </lineage>
</organism>
<evidence type="ECO:0000313" key="3">
    <source>
        <dbReference type="EMBL" id="RUP47307.1"/>
    </source>
</evidence>
<sequence>MDSSATTNFALPPFGHPMLRHFLLEDGFVSLNHGSYGTYPRSVRDSLRAYQDLAESNPDRWMRKTMHDEMTKVRSRLGTFLNCPPTDLAIVPNTSAGINAILRSMHLRPGDKLLCLSTIYEAMHQTLCYLCDTHEGVSLVCVEVAYPVSDDALVEAVEQVIEEEERKEDGLVGGRIRIAIVDAISSQPGVRVPFERLVKVLKRHRILSLVDGAHAIGHIPLDLQELDPDFLVTNCHKWLYSVRGSAVLYVPRRWQVSVHPTSISIGYKDRDFQAEFEWQGTIDFSGYMTIPAGMGFIPIFLEFACLNCNRWFHYSLLMPSPSSSIPALDFRTTLGGESRIQSYCHTLAVQGGQLVARLWGTSVMENPEGTLTANMVNVRLPLTTPATDNNMVKRQVHYLMEVQLLEFRCFAAPYRHAGAWWVRMCAQVYNEIGDFEVVAKALGVACKRLESVGGDVDKL</sequence>
<name>A0A433D8U8_9FUNG</name>